<evidence type="ECO:0000259" key="2">
    <source>
        <dbReference type="Pfam" id="PF26107"/>
    </source>
</evidence>
<dbReference type="PROSITE" id="PS52050">
    <property type="entry name" value="WYL"/>
    <property type="match status" value="1"/>
</dbReference>
<dbReference type="OrthoDB" id="6400324at2"/>
<gene>
    <name evidence="4" type="ORF">EUB48_03640</name>
</gene>
<dbReference type="AlphaFoldDB" id="A0A515D800"/>
<feature type="domain" description="DNA-binding transcriptional repressor CapW winged helix-turn-helix" evidence="3">
    <location>
        <begin position="10"/>
        <end position="69"/>
    </location>
</feature>
<organism evidence="4 5">
    <name type="scientific">Rhodoferax sediminis</name>
    <dbReference type="NCBI Taxonomy" id="2509614"/>
    <lineage>
        <taxon>Bacteria</taxon>
        <taxon>Pseudomonadati</taxon>
        <taxon>Pseudomonadota</taxon>
        <taxon>Betaproteobacteria</taxon>
        <taxon>Burkholderiales</taxon>
        <taxon>Comamonadaceae</taxon>
        <taxon>Rhodoferax</taxon>
    </lineage>
</organism>
<dbReference type="InterPro" id="IPR051534">
    <property type="entry name" value="CBASS_pafABC_assoc_protein"/>
</dbReference>
<dbReference type="InterPro" id="IPR026881">
    <property type="entry name" value="WYL_dom"/>
</dbReference>
<keyword evidence="5" id="KW-1185">Reference proteome</keyword>
<dbReference type="KEGG" id="rhf:EUB48_03640"/>
<dbReference type="Pfam" id="PF26107">
    <property type="entry name" value="BrxR_CTD"/>
    <property type="match status" value="1"/>
</dbReference>
<evidence type="ECO:0000259" key="3">
    <source>
        <dbReference type="Pfam" id="PF26109"/>
    </source>
</evidence>
<accession>A0A515D800</accession>
<name>A0A515D800_9BURK</name>
<evidence type="ECO:0000259" key="1">
    <source>
        <dbReference type="Pfam" id="PF13280"/>
    </source>
</evidence>
<protein>
    <submittedName>
        <fullName evidence="4">WYL domain-containing protein</fullName>
    </submittedName>
</protein>
<reference evidence="4 5" key="1">
    <citation type="submission" date="2019-01" db="EMBL/GenBank/DDBJ databases">
        <title>Genomic insights into a novel species Rhodoferax sp.</title>
        <authorList>
            <person name="Jin L."/>
        </authorList>
    </citation>
    <scope>NUCLEOTIDE SEQUENCE [LARGE SCALE GENOMIC DNA]</scope>
    <source>
        <strain evidence="4 5">CHu59-6-5</strain>
    </source>
</reference>
<dbReference type="InterPro" id="IPR059020">
    <property type="entry name" value="CapW_CTD"/>
</dbReference>
<dbReference type="PANTHER" id="PTHR34580">
    <property type="match status" value="1"/>
</dbReference>
<sequence>MSQANLFEKNRYKVMRRMALWEGRLSRGRLMDVLGLSGIRVSQLLREVREEIPDWFEWDSKSKSYFVTPAAYKRAQADLKAGTSDLSLAAYLAEADIHADLSPGAGPVTMASWGFSQVNPHTFSRIRLAVEQGTRLRIEYRSMRIPEPHTRTVEPHCLIQAGRRWHMRGYCLETRDFRDFVLGRIAKITLLDQKVESTVAEDTKWNAVVKVRIQAHPKMTPGQQNLVRSEYFEGTAVRVHSCRGAMLPYLVQELRLALDITKDVPPEYQLAVENVEEVRKWLFPA</sequence>
<proteinExistence type="predicted"/>
<dbReference type="PANTHER" id="PTHR34580:SF3">
    <property type="entry name" value="PROTEIN PAFB"/>
    <property type="match status" value="1"/>
</dbReference>
<feature type="domain" description="WYL" evidence="1">
    <location>
        <begin position="122"/>
        <end position="189"/>
    </location>
</feature>
<dbReference type="EMBL" id="CP035503">
    <property type="protein sequence ID" value="QDL36487.1"/>
    <property type="molecule type" value="Genomic_DNA"/>
</dbReference>
<dbReference type="Pfam" id="PF26109">
    <property type="entry name" value="WHD_BrxR"/>
    <property type="match status" value="1"/>
</dbReference>
<dbReference type="RefSeq" id="WP_142817661.1">
    <property type="nucleotide sequence ID" value="NZ_CP035503.1"/>
</dbReference>
<dbReference type="Proteomes" id="UP000316798">
    <property type="component" value="Chromosome"/>
</dbReference>
<dbReference type="InterPro" id="IPR059019">
    <property type="entry name" value="WHD_CapW"/>
</dbReference>
<feature type="domain" description="DNA-binding transcriptional repressor CapW C-terminal dimerisation" evidence="2">
    <location>
        <begin position="209"/>
        <end position="278"/>
    </location>
</feature>
<dbReference type="Pfam" id="PF13280">
    <property type="entry name" value="WYL"/>
    <property type="match status" value="1"/>
</dbReference>
<evidence type="ECO:0000313" key="4">
    <source>
        <dbReference type="EMBL" id="QDL36487.1"/>
    </source>
</evidence>
<evidence type="ECO:0000313" key="5">
    <source>
        <dbReference type="Proteomes" id="UP000316798"/>
    </source>
</evidence>